<evidence type="ECO:0000313" key="2">
    <source>
        <dbReference type="Proteomes" id="UP001597405"/>
    </source>
</evidence>
<reference evidence="2" key="1">
    <citation type="journal article" date="2019" name="Int. J. Syst. Evol. Microbiol.">
        <title>The Global Catalogue of Microorganisms (GCM) 10K type strain sequencing project: providing services to taxonomists for standard genome sequencing and annotation.</title>
        <authorList>
            <consortium name="The Broad Institute Genomics Platform"/>
            <consortium name="The Broad Institute Genome Sequencing Center for Infectious Disease"/>
            <person name="Wu L."/>
            <person name="Ma J."/>
        </authorList>
    </citation>
    <scope>NUCLEOTIDE SEQUENCE [LARGE SCALE GENOMIC DNA]</scope>
    <source>
        <strain evidence="2">CGMCC 1.16225</strain>
    </source>
</reference>
<accession>A0ABW4U3J5</accession>
<dbReference type="EMBL" id="JBHUGZ010000001">
    <property type="protein sequence ID" value="MFD1981586.1"/>
    <property type="molecule type" value="Genomic_DNA"/>
</dbReference>
<comment type="caution">
    <text evidence="1">The sequence shown here is derived from an EMBL/GenBank/DDBJ whole genome shotgun (WGS) entry which is preliminary data.</text>
</comment>
<sequence>MVKNVEQALEDTILAIRILRKSIADHGHSEAMINFDRLMAAAVGEAEEQLTKLQDSGLS</sequence>
<keyword evidence="2" id="KW-1185">Reference proteome</keyword>
<gene>
    <name evidence="1" type="ORF">ACFSOZ_02545</name>
</gene>
<proteinExistence type="predicted"/>
<protein>
    <submittedName>
        <fullName evidence="1">Uncharacterized protein</fullName>
    </submittedName>
</protein>
<organism evidence="1 2">
    <name type="scientific">Mesorhizobium newzealandense</name>
    <dbReference type="NCBI Taxonomy" id="1300302"/>
    <lineage>
        <taxon>Bacteria</taxon>
        <taxon>Pseudomonadati</taxon>
        <taxon>Pseudomonadota</taxon>
        <taxon>Alphaproteobacteria</taxon>
        <taxon>Hyphomicrobiales</taxon>
        <taxon>Phyllobacteriaceae</taxon>
        <taxon>Mesorhizobium</taxon>
    </lineage>
</organism>
<evidence type="ECO:0000313" key="1">
    <source>
        <dbReference type="EMBL" id="MFD1981586.1"/>
    </source>
</evidence>
<name>A0ABW4U3J5_9HYPH</name>
<dbReference type="Proteomes" id="UP001597405">
    <property type="component" value="Unassembled WGS sequence"/>
</dbReference>
<dbReference type="RefSeq" id="WP_379093252.1">
    <property type="nucleotide sequence ID" value="NZ_JBHUGZ010000001.1"/>
</dbReference>